<keyword evidence="1" id="KW-0175">Coiled coil</keyword>
<reference evidence="4" key="2">
    <citation type="submission" date="2015-04" db="EMBL/GenBank/DDBJ databases">
        <title>Genome sequence of Mycobacterium arupense strain GUC1.</title>
        <authorList>
            <person name="Greninger A.L."/>
            <person name="Cunningham G."/>
            <person name="Chiu C.Y."/>
            <person name="Miller S."/>
        </authorList>
    </citation>
    <scope>NUCLEOTIDE SEQUENCE</scope>
    <source>
        <strain evidence="4">GUC1</strain>
    </source>
</reference>
<dbReference type="GO" id="GO:0006304">
    <property type="term" value="P:DNA modification"/>
    <property type="evidence" value="ECO:0007669"/>
    <property type="project" value="InterPro"/>
</dbReference>
<keyword evidence="7" id="KW-1185">Reference proteome</keyword>
<evidence type="ECO:0000313" key="7">
    <source>
        <dbReference type="Proteomes" id="UP000192327"/>
    </source>
</evidence>
<keyword evidence="4" id="KW-0540">Nuclease</keyword>
<dbReference type="REBASE" id="119693">
    <property type="entry name" value="MarGUC1ORF4030P"/>
</dbReference>
<protein>
    <submittedName>
        <fullName evidence="4">Restriction endonuclease subunit R</fullName>
    </submittedName>
</protein>
<dbReference type="GO" id="GO:0003677">
    <property type="term" value="F:DNA binding"/>
    <property type="evidence" value="ECO:0007669"/>
    <property type="project" value="InterPro"/>
</dbReference>
<dbReference type="Pfam" id="PF08463">
    <property type="entry name" value="EcoEI_R_C"/>
    <property type="match status" value="1"/>
</dbReference>
<dbReference type="GO" id="GO:0004519">
    <property type="term" value="F:endonuclease activity"/>
    <property type="evidence" value="ECO:0007669"/>
    <property type="project" value="UniProtKB-KW"/>
</dbReference>
<feature type="coiled-coil region" evidence="1">
    <location>
        <begin position="868"/>
        <end position="895"/>
    </location>
</feature>
<dbReference type="EMBL" id="LASW01000009">
    <property type="protein sequence ID" value="KKC00630.1"/>
    <property type="molecule type" value="Genomic_DNA"/>
</dbReference>
<evidence type="ECO:0000313" key="5">
    <source>
        <dbReference type="EMBL" id="OQZ96577.1"/>
    </source>
</evidence>
<dbReference type="SUPFAM" id="SSF52540">
    <property type="entry name" value="P-loop containing nucleoside triphosphate hydrolases"/>
    <property type="match status" value="1"/>
</dbReference>
<dbReference type="PATRIC" id="fig|342002.3.peg.912"/>
<dbReference type="GO" id="GO:0016787">
    <property type="term" value="F:hydrolase activity"/>
    <property type="evidence" value="ECO:0007669"/>
    <property type="project" value="InterPro"/>
</dbReference>
<dbReference type="Pfam" id="PF00271">
    <property type="entry name" value="Helicase_C"/>
    <property type="match status" value="1"/>
</dbReference>
<reference evidence="5 7" key="3">
    <citation type="submission" date="2016-12" db="EMBL/GenBank/DDBJ databases">
        <title>The new phylogeny of genus Mycobacterium.</title>
        <authorList>
            <person name="Tortoli E."/>
            <person name="Trovato A."/>
            <person name="Cirillo D.M."/>
        </authorList>
    </citation>
    <scope>NUCLEOTIDE SEQUENCE [LARGE SCALE GENOMIC DNA]</scope>
    <source>
        <strain evidence="5 7">DSM 44942</strain>
    </source>
</reference>
<dbReference type="InterPro" id="IPR025285">
    <property type="entry name" value="DUF4145"/>
</dbReference>
<evidence type="ECO:0000313" key="6">
    <source>
        <dbReference type="Proteomes" id="UP000034416"/>
    </source>
</evidence>
<keyword evidence="4" id="KW-0378">Hydrolase</keyword>
<dbReference type="Proteomes" id="UP000034416">
    <property type="component" value="Unassembled WGS sequence"/>
</dbReference>
<keyword evidence="4" id="KW-0255">Endonuclease</keyword>
<evidence type="ECO:0000259" key="2">
    <source>
        <dbReference type="PROSITE" id="PS51192"/>
    </source>
</evidence>
<comment type="caution">
    <text evidence="4">The sequence shown here is derived from an EMBL/GenBank/DDBJ whole genome shotgun (WGS) entry which is preliminary data.</text>
</comment>
<dbReference type="RefSeq" id="WP_046188302.1">
    <property type="nucleotide sequence ID" value="NZ_JACKUJ010000045.1"/>
</dbReference>
<dbReference type="PROSITE" id="PS51194">
    <property type="entry name" value="HELICASE_CTER"/>
    <property type="match status" value="1"/>
</dbReference>
<name>A0A0F5N167_9MYCO</name>
<dbReference type="InterPro" id="IPR013670">
    <property type="entry name" value="EcoEI_R_C_dom"/>
</dbReference>
<evidence type="ECO:0000313" key="4">
    <source>
        <dbReference type="EMBL" id="KKC00630.1"/>
    </source>
</evidence>
<dbReference type="InterPro" id="IPR050742">
    <property type="entry name" value="Helicase_Restrict-Modif_Enz"/>
</dbReference>
<feature type="domain" description="Helicase C-terminal" evidence="3">
    <location>
        <begin position="597"/>
        <end position="777"/>
    </location>
</feature>
<evidence type="ECO:0000259" key="3">
    <source>
        <dbReference type="PROSITE" id="PS51194"/>
    </source>
</evidence>
<sequence length="1138" mass="127276">MSNFAFIQAVGWTELHADCARAESYATTDPRSACFYSRRAVEQLVNHLYDVLGLPIPYRDDLSARINDAAFRAKAGMGIAQKLNLIRKLGNTAVHEPRPIPPRAALDALRELHHVMVWAVFHYSTHPQAAPLKIAFDPARAAKAAPLSRAEVAKLAERFRAQDEAHARALQEKDELAAAKDAELARLRQELREVQAAKQQVDDRDYSEAQTRDRFIDVLLAEAGWPLAEARDREYPVTGMPNNDGIGYIDYVLWGADGLPLAVVEAKRTTTSPEIGRQQAKLYADCLEQMTGRRPVIFYTNGYEHWLWDDAGGYPPREVQGFFTRDELELLVHRRHTRKPLHEAPINSAIVERHYQHRAIRAIDDAFTTKQREALLVMATGSGKTRTVIALVDQLMKAGWVKRVLFLADRTALVNQAVNAFKTHLPTVTTVNLVTEKIADGRVYASTYPTMMNLINDTDSGLRTFGPGYFDLVVIDEAHRSVYQKYRAIFDWFDSLLVGLTATPKDEVDHNTYRLFHLEDGVPTDAYSLDEAVAEGFLVPPVGVSVGTKFLERGIRYDELSEAERDEWDALDWGEDEDPPDGVSAEELNRFLFNEDTVDKVLATLMDKGHKVAGGDRLGKTIIFAKSQKHAEFIARRFDDQYPEHAGHFARVITHSTTYAQSLIDDFSVAEKAPHIAISVDMLDTGIDVPEVVNLVFFKRVRSKSKFWQMIGRGTRLRKDLYGPDRHKDNFYVFDFCGNLEFFNQDLPGSEGSAQKSLQQSLFETRLGLITALDAVSPAGEPEPAEGAGDQTERGLRVDTAWLLHRVVVGMNLENFLVRPHRRWVEQYGQWPAWAELNTQAAGDIAEHLAGLPSTIKDDDEAAKRFDLLVLRRQLAQLEADAVGAERLREQIQTIAAGLLAKTTIPAVAVQQELLDDVAGDSWWIDVTLPMLEHARRRLRSLITFLDKTVQNTVYTDFEDELGEATLIDLPNITPGTNPERFKAKAAAYLRAHQDHVALQRLRRNKPLTTGDLQALEQMLIDSGAGDPADIALAREHAHGLGLFIRSLVGLDRTAAVEAFGEYLDGTAFTVDQVRFVTLIVDELTHNGLMDPARLYESPFTDRAPTGPEAVFDEAHVDGIVAILRTIKANAEPSDVVA</sequence>
<dbReference type="Gene3D" id="3.40.50.300">
    <property type="entry name" value="P-loop containing nucleotide triphosphate hydrolases"/>
    <property type="match status" value="2"/>
</dbReference>
<dbReference type="InterPro" id="IPR014001">
    <property type="entry name" value="Helicase_ATP-bd"/>
</dbReference>
<dbReference type="PANTHER" id="PTHR47396">
    <property type="entry name" value="TYPE I RESTRICTION ENZYME ECOKI R PROTEIN"/>
    <property type="match status" value="1"/>
</dbReference>
<dbReference type="EMBL" id="MVHH01000023">
    <property type="protein sequence ID" value="OQZ96577.1"/>
    <property type="molecule type" value="Genomic_DNA"/>
</dbReference>
<dbReference type="CDD" id="cd18032">
    <property type="entry name" value="DEXHc_RE_I_III_res"/>
    <property type="match status" value="1"/>
</dbReference>
<proteinExistence type="predicted"/>
<dbReference type="InterPro" id="IPR001650">
    <property type="entry name" value="Helicase_C-like"/>
</dbReference>
<organism evidence="4 6">
    <name type="scientific">Mycolicibacter arupensis</name>
    <dbReference type="NCBI Taxonomy" id="342002"/>
    <lineage>
        <taxon>Bacteria</taxon>
        <taxon>Bacillati</taxon>
        <taxon>Actinomycetota</taxon>
        <taxon>Actinomycetes</taxon>
        <taxon>Mycobacteriales</taxon>
        <taxon>Mycobacteriaceae</taxon>
        <taxon>Mycolicibacter</taxon>
    </lineage>
</organism>
<dbReference type="STRING" id="342002.BST15_12380"/>
<evidence type="ECO:0000256" key="1">
    <source>
        <dbReference type="SAM" id="Coils"/>
    </source>
</evidence>
<feature type="domain" description="Helicase ATP-binding" evidence="2">
    <location>
        <begin position="365"/>
        <end position="522"/>
    </location>
</feature>
<dbReference type="OrthoDB" id="9776021at2"/>
<dbReference type="Pfam" id="PF04851">
    <property type="entry name" value="ResIII"/>
    <property type="match status" value="1"/>
</dbReference>
<dbReference type="InterPro" id="IPR006935">
    <property type="entry name" value="Helicase/UvrB_N"/>
</dbReference>
<dbReference type="Proteomes" id="UP000192327">
    <property type="component" value="Unassembled WGS sequence"/>
</dbReference>
<accession>A0A0F5N167</accession>
<dbReference type="InterPro" id="IPR027417">
    <property type="entry name" value="P-loop_NTPase"/>
</dbReference>
<dbReference type="SMART" id="SM00487">
    <property type="entry name" value="DEXDc"/>
    <property type="match status" value="1"/>
</dbReference>
<dbReference type="PROSITE" id="PS51192">
    <property type="entry name" value="HELICASE_ATP_BIND_1"/>
    <property type="match status" value="1"/>
</dbReference>
<dbReference type="Pfam" id="PF13643">
    <property type="entry name" value="DUF4145"/>
    <property type="match status" value="1"/>
</dbReference>
<reference evidence="6" key="1">
    <citation type="submission" date="2015-04" db="EMBL/GenBank/DDBJ databases">
        <title>Genome sequence of Mycobacterium arupense GUC1.</title>
        <authorList>
            <person name="Greninger A.L."/>
            <person name="Cunningham G."/>
            <person name="Chiu C.Y."/>
            <person name="Miller S."/>
        </authorList>
    </citation>
    <scope>NUCLEOTIDE SEQUENCE [LARGE SCALE GENOMIC DNA]</scope>
    <source>
        <strain evidence="6">GUC1</strain>
    </source>
</reference>
<dbReference type="PANTHER" id="PTHR47396:SF1">
    <property type="entry name" value="ATP-DEPENDENT HELICASE IRC3-RELATED"/>
    <property type="match status" value="1"/>
</dbReference>
<dbReference type="AlphaFoldDB" id="A0A0F5N167"/>
<gene>
    <name evidence="5" type="ORF">BST15_12380</name>
    <name evidence="4" type="ORF">WR43_04050</name>
</gene>
<feature type="coiled-coil region" evidence="1">
    <location>
        <begin position="170"/>
        <end position="204"/>
    </location>
</feature>
<dbReference type="Gene3D" id="3.90.1570.30">
    <property type="match status" value="1"/>
</dbReference>
<dbReference type="GO" id="GO:0005829">
    <property type="term" value="C:cytosol"/>
    <property type="evidence" value="ECO:0007669"/>
    <property type="project" value="TreeGrafter"/>
</dbReference>
<dbReference type="GO" id="GO:0005524">
    <property type="term" value="F:ATP binding"/>
    <property type="evidence" value="ECO:0007669"/>
    <property type="project" value="InterPro"/>
</dbReference>
<dbReference type="CDD" id="cd18799">
    <property type="entry name" value="SF2_C_EcoAI-like"/>
    <property type="match status" value="1"/>
</dbReference>